<evidence type="ECO:0000313" key="2">
    <source>
        <dbReference type="EMBL" id="HIX59538.1"/>
    </source>
</evidence>
<protein>
    <submittedName>
        <fullName evidence="2">AAA family ATPase</fullName>
    </submittedName>
</protein>
<dbReference type="PANTHER" id="PTHR43566:SF2">
    <property type="entry name" value="DUF4143 DOMAIN-CONTAINING PROTEIN"/>
    <property type="match status" value="1"/>
</dbReference>
<sequence length="81" mass="9399">MLYIERALERKFLRMSSFFKAVLVTGARQVGKTTMLKHLAEGQNRSYVTMDNTMARTLAQTDPVLFFQTYKPPIIIDEIQK</sequence>
<dbReference type="PANTHER" id="PTHR43566">
    <property type="entry name" value="CONSERVED PROTEIN"/>
    <property type="match status" value="1"/>
</dbReference>
<dbReference type="EMBL" id="DXEX01000160">
    <property type="protein sequence ID" value="HIX59538.1"/>
    <property type="molecule type" value="Genomic_DNA"/>
</dbReference>
<dbReference type="Proteomes" id="UP000886817">
    <property type="component" value="Unassembled WGS sequence"/>
</dbReference>
<evidence type="ECO:0000259" key="1">
    <source>
        <dbReference type="Pfam" id="PF13173"/>
    </source>
</evidence>
<dbReference type="InterPro" id="IPR027417">
    <property type="entry name" value="P-loop_NTPase"/>
</dbReference>
<name>A0A9D1WI84_9FIRM</name>
<dbReference type="AlphaFoldDB" id="A0A9D1WI84"/>
<feature type="non-terminal residue" evidence="2">
    <location>
        <position position="81"/>
    </location>
</feature>
<feature type="domain" description="AAA" evidence="1">
    <location>
        <begin position="20"/>
        <end position="81"/>
    </location>
</feature>
<accession>A0A9D1WI84</accession>
<gene>
    <name evidence="2" type="ORF">IAA45_07480</name>
</gene>
<comment type="caution">
    <text evidence="2">The sequence shown here is derived from an EMBL/GenBank/DDBJ whole genome shotgun (WGS) entry which is preliminary data.</text>
</comment>
<evidence type="ECO:0000313" key="3">
    <source>
        <dbReference type="Proteomes" id="UP000886817"/>
    </source>
</evidence>
<dbReference type="InterPro" id="IPR041682">
    <property type="entry name" value="AAA_14"/>
</dbReference>
<dbReference type="Pfam" id="PF13173">
    <property type="entry name" value="AAA_14"/>
    <property type="match status" value="1"/>
</dbReference>
<dbReference type="SUPFAM" id="SSF52540">
    <property type="entry name" value="P-loop containing nucleoside triphosphate hydrolases"/>
    <property type="match status" value="1"/>
</dbReference>
<proteinExistence type="predicted"/>
<reference evidence="2" key="2">
    <citation type="submission" date="2021-04" db="EMBL/GenBank/DDBJ databases">
        <authorList>
            <person name="Gilroy R."/>
        </authorList>
    </citation>
    <scope>NUCLEOTIDE SEQUENCE</scope>
    <source>
        <strain evidence="2">ChiSjej1B19-8411</strain>
    </source>
</reference>
<organism evidence="2 3">
    <name type="scientific">Candidatus Blautia gallistercoris</name>
    <dbReference type="NCBI Taxonomy" id="2838490"/>
    <lineage>
        <taxon>Bacteria</taxon>
        <taxon>Bacillati</taxon>
        <taxon>Bacillota</taxon>
        <taxon>Clostridia</taxon>
        <taxon>Lachnospirales</taxon>
        <taxon>Lachnospiraceae</taxon>
        <taxon>Blautia</taxon>
    </lineage>
</organism>
<reference evidence="2" key="1">
    <citation type="journal article" date="2021" name="PeerJ">
        <title>Extensive microbial diversity within the chicken gut microbiome revealed by metagenomics and culture.</title>
        <authorList>
            <person name="Gilroy R."/>
            <person name="Ravi A."/>
            <person name="Getino M."/>
            <person name="Pursley I."/>
            <person name="Horton D.L."/>
            <person name="Alikhan N.F."/>
            <person name="Baker D."/>
            <person name="Gharbi K."/>
            <person name="Hall N."/>
            <person name="Watson M."/>
            <person name="Adriaenssens E.M."/>
            <person name="Foster-Nyarko E."/>
            <person name="Jarju S."/>
            <person name="Secka A."/>
            <person name="Antonio M."/>
            <person name="Oren A."/>
            <person name="Chaudhuri R.R."/>
            <person name="La Ragione R."/>
            <person name="Hildebrand F."/>
            <person name="Pallen M.J."/>
        </authorList>
    </citation>
    <scope>NUCLEOTIDE SEQUENCE</scope>
    <source>
        <strain evidence="2">ChiSjej1B19-8411</strain>
    </source>
</reference>